<comment type="caution">
    <text evidence="1">The sequence shown here is derived from an EMBL/GenBank/DDBJ whole genome shotgun (WGS) entry which is preliminary data.</text>
</comment>
<protein>
    <submittedName>
        <fullName evidence="1">Uncharacterized protein</fullName>
    </submittedName>
</protein>
<reference evidence="1 2" key="1">
    <citation type="submission" date="2019-01" db="EMBL/GenBank/DDBJ databases">
        <authorList>
            <person name="Chen W.-M."/>
        </authorList>
    </citation>
    <scope>NUCLEOTIDE SEQUENCE [LARGE SCALE GENOMIC DNA]</scope>
    <source>
        <strain evidence="1 2">FSY-9</strain>
    </source>
</reference>
<evidence type="ECO:0000313" key="1">
    <source>
        <dbReference type="EMBL" id="RVU03946.1"/>
    </source>
</evidence>
<gene>
    <name evidence="1" type="ORF">EOE18_13920</name>
</gene>
<dbReference type="AlphaFoldDB" id="A0A437N1Y0"/>
<dbReference type="EMBL" id="SACO01000011">
    <property type="protein sequence ID" value="RVU03946.1"/>
    <property type="molecule type" value="Genomic_DNA"/>
</dbReference>
<evidence type="ECO:0000313" key="2">
    <source>
        <dbReference type="Proteomes" id="UP000282837"/>
    </source>
</evidence>
<proteinExistence type="predicted"/>
<dbReference type="RefSeq" id="WP_127710539.1">
    <property type="nucleotide sequence ID" value="NZ_SACO01000011.1"/>
</dbReference>
<dbReference type="Proteomes" id="UP000282837">
    <property type="component" value="Unassembled WGS sequence"/>
</dbReference>
<accession>A0A437N1Y0</accession>
<name>A0A437N1Y0_9SPHN</name>
<sequence length="184" mass="20161">MTDQHNDHPSYHIGVMELRAMADKDKGVVTMAAGQVRYLANQIENSAATIQTLTRDVQNWKSQAFRDSYLDVVVQQRNEALAEVERLKLSAAEDRLTIADLAGAHGVACTQLTATQARLEEAVGIIRRVADRDTTAEAMAKPPVFAGIAPKERAKIIGERIHAQDMIVLNARAFLDQQKGQGNG</sequence>
<organism evidence="1 2">
    <name type="scientific">Novosphingobium umbonatum</name>
    <dbReference type="NCBI Taxonomy" id="1908524"/>
    <lineage>
        <taxon>Bacteria</taxon>
        <taxon>Pseudomonadati</taxon>
        <taxon>Pseudomonadota</taxon>
        <taxon>Alphaproteobacteria</taxon>
        <taxon>Sphingomonadales</taxon>
        <taxon>Sphingomonadaceae</taxon>
        <taxon>Novosphingobium</taxon>
    </lineage>
</organism>
<keyword evidence="2" id="KW-1185">Reference proteome</keyword>